<dbReference type="Proteomes" id="UP000765509">
    <property type="component" value="Unassembled WGS sequence"/>
</dbReference>
<proteinExistence type="predicted"/>
<evidence type="ECO:0000313" key="1">
    <source>
        <dbReference type="EMBL" id="MBW0532967.1"/>
    </source>
</evidence>
<protein>
    <submittedName>
        <fullName evidence="1">Uncharacterized protein</fullName>
    </submittedName>
</protein>
<name>A0A9Q3F9V8_9BASI</name>
<accession>A0A9Q3F9V8</accession>
<gene>
    <name evidence="1" type="ORF">O181_072682</name>
</gene>
<dbReference type="EMBL" id="AVOT02038163">
    <property type="protein sequence ID" value="MBW0532967.1"/>
    <property type="molecule type" value="Genomic_DNA"/>
</dbReference>
<reference evidence="1" key="1">
    <citation type="submission" date="2021-03" db="EMBL/GenBank/DDBJ databases">
        <title>Draft genome sequence of rust myrtle Austropuccinia psidii MF-1, a brazilian biotype.</title>
        <authorList>
            <person name="Quecine M.C."/>
            <person name="Pachon D.M.R."/>
            <person name="Bonatelli M.L."/>
            <person name="Correr F.H."/>
            <person name="Franceschini L.M."/>
            <person name="Leite T.F."/>
            <person name="Margarido G.R.A."/>
            <person name="Almeida C.A."/>
            <person name="Ferrarezi J.A."/>
            <person name="Labate C.A."/>
        </authorList>
    </citation>
    <scope>NUCLEOTIDE SEQUENCE</scope>
    <source>
        <strain evidence="1">MF-1</strain>
    </source>
</reference>
<dbReference type="AlphaFoldDB" id="A0A9Q3F9V8"/>
<comment type="caution">
    <text evidence="1">The sequence shown here is derived from an EMBL/GenBank/DDBJ whole genome shotgun (WGS) entry which is preliminary data.</text>
</comment>
<evidence type="ECO:0000313" key="2">
    <source>
        <dbReference type="Proteomes" id="UP000765509"/>
    </source>
</evidence>
<sequence>MRIRHWGLSRKLDCSIHCNGDQAFSDRDDILLHHACPYATDTKYALLCSLNDILRMNCRLCNVIPASSDCINSASEQLSHTCWSTKIPGSISDVYRLPPIPVPISLSPKRPKTNLAKYMSITV</sequence>
<keyword evidence="2" id="KW-1185">Reference proteome</keyword>
<organism evidence="1 2">
    <name type="scientific">Austropuccinia psidii MF-1</name>
    <dbReference type="NCBI Taxonomy" id="1389203"/>
    <lineage>
        <taxon>Eukaryota</taxon>
        <taxon>Fungi</taxon>
        <taxon>Dikarya</taxon>
        <taxon>Basidiomycota</taxon>
        <taxon>Pucciniomycotina</taxon>
        <taxon>Pucciniomycetes</taxon>
        <taxon>Pucciniales</taxon>
        <taxon>Sphaerophragmiaceae</taxon>
        <taxon>Austropuccinia</taxon>
    </lineage>
</organism>